<dbReference type="PRINTS" id="PR00038">
    <property type="entry name" value="HTHLUXR"/>
</dbReference>
<reference evidence="5 6" key="1">
    <citation type="submission" date="2020-08" db="EMBL/GenBank/DDBJ databases">
        <title>Genomic Encyclopedia of Archaeal and Bacterial Type Strains, Phase II (KMG-II): from individual species to whole genera.</title>
        <authorList>
            <person name="Goeker M."/>
        </authorList>
    </citation>
    <scope>NUCLEOTIDE SEQUENCE [LARGE SCALE GENOMIC DNA]</scope>
    <source>
        <strain evidence="5 6">DSM 43850</strain>
    </source>
</reference>
<evidence type="ECO:0000259" key="4">
    <source>
        <dbReference type="PROSITE" id="PS50043"/>
    </source>
</evidence>
<gene>
    <name evidence="5" type="ORF">BC739_004312</name>
</gene>
<evidence type="ECO:0000256" key="3">
    <source>
        <dbReference type="ARBA" id="ARBA00023163"/>
    </source>
</evidence>
<keyword evidence="1" id="KW-0805">Transcription regulation</keyword>
<dbReference type="Gene3D" id="1.10.10.10">
    <property type="entry name" value="Winged helix-like DNA-binding domain superfamily/Winged helix DNA-binding domain"/>
    <property type="match status" value="1"/>
</dbReference>
<dbReference type="InterPro" id="IPR036388">
    <property type="entry name" value="WH-like_DNA-bd_sf"/>
</dbReference>
<dbReference type="PANTHER" id="PTHR44688:SF16">
    <property type="entry name" value="DNA-BINDING TRANSCRIPTIONAL ACTIVATOR DEVR_DOSR"/>
    <property type="match status" value="1"/>
</dbReference>
<name>A0ABR6BJN8_9PSEU</name>
<dbReference type="InterPro" id="IPR016032">
    <property type="entry name" value="Sig_transdc_resp-reg_C-effctor"/>
</dbReference>
<dbReference type="InterPro" id="IPR000792">
    <property type="entry name" value="Tscrpt_reg_LuxR_C"/>
</dbReference>
<dbReference type="Proteomes" id="UP000517916">
    <property type="component" value="Unassembled WGS sequence"/>
</dbReference>
<comment type="caution">
    <text evidence="5">The sequence shown here is derived from an EMBL/GenBank/DDBJ whole genome shotgun (WGS) entry which is preliminary data.</text>
</comment>
<accession>A0ABR6BJN8</accession>
<evidence type="ECO:0000313" key="6">
    <source>
        <dbReference type="Proteomes" id="UP000517916"/>
    </source>
</evidence>
<feature type="domain" description="HTH luxR-type" evidence="4">
    <location>
        <begin position="134"/>
        <end position="199"/>
    </location>
</feature>
<sequence>MDRLRVAAHATDPVMHTGLVGYLRSSQGVVVVAGRPRSAVQVAVFAVERVAVPTLELLRGLAAEGSVPTVLVTNRAAEVTASALTACGVVAVLPMSAVLSPRLHETVLAAGREALPGDLRAEVETLHREVLPPDVLNAASLGEREIAVLRLLSEGRDTGEIASQLGCSERTVKNTLFAAAKRLGAHNRVHAVAHALRAGII</sequence>
<evidence type="ECO:0000313" key="5">
    <source>
        <dbReference type="EMBL" id="MBA8927106.1"/>
    </source>
</evidence>
<proteinExistence type="predicted"/>
<dbReference type="PANTHER" id="PTHR44688">
    <property type="entry name" value="DNA-BINDING TRANSCRIPTIONAL ACTIVATOR DEVR_DOSR"/>
    <property type="match status" value="1"/>
</dbReference>
<organism evidence="5 6">
    <name type="scientific">Kutzneria viridogrisea</name>
    <dbReference type="NCBI Taxonomy" id="47990"/>
    <lineage>
        <taxon>Bacteria</taxon>
        <taxon>Bacillati</taxon>
        <taxon>Actinomycetota</taxon>
        <taxon>Actinomycetes</taxon>
        <taxon>Pseudonocardiales</taxon>
        <taxon>Pseudonocardiaceae</taxon>
        <taxon>Kutzneria</taxon>
    </lineage>
</organism>
<evidence type="ECO:0000256" key="1">
    <source>
        <dbReference type="ARBA" id="ARBA00023015"/>
    </source>
</evidence>
<dbReference type="SMART" id="SM00421">
    <property type="entry name" value="HTH_LUXR"/>
    <property type="match status" value="1"/>
</dbReference>
<keyword evidence="6" id="KW-1185">Reference proteome</keyword>
<dbReference type="EMBL" id="JACJID010000003">
    <property type="protein sequence ID" value="MBA8927106.1"/>
    <property type="molecule type" value="Genomic_DNA"/>
</dbReference>
<dbReference type="SUPFAM" id="SSF46894">
    <property type="entry name" value="C-terminal effector domain of the bipartite response regulators"/>
    <property type="match status" value="1"/>
</dbReference>
<keyword evidence="3" id="KW-0804">Transcription</keyword>
<dbReference type="RefSeq" id="WP_182838192.1">
    <property type="nucleotide sequence ID" value="NZ_BAAABQ010000057.1"/>
</dbReference>
<dbReference type="Pfam" id="PF00196">
    <property type="entry name" value="GerE"/>
    <property type="match status" value="1"/>
</dbReference>
<dbReference type="GO" id="GO:0003677">
    <property type="term" value="F:DNA binding"/>
    <property type="evidence" value="ECO:0007669"/>
    <property type="project" value="UniProtKB-KW"/>
</dbReference>
<protein>
    <submittedName>
        <fullName evidence="5">DNA-binding NarL/FixJ family response regulator</fullName>
    </submittedName>
</protein>
<dbReference type="PROSITE" id="PS50043">
    <property type="entry name" value="HTH_LUXR_2"/>
    <property type="match status" value="1"/>
</dbReference>
<dbReference type="CDD" id="cd06170">
    <property type="entry name" value="LuxR_C_like"/>
    <property type="match status" value="1"/>
</dbReference>
<keyword evidence="2 5" id="KW-0238">DNA-binding</keyword>
<evidence type="ECO:0000256" key="2">
    <source>
        <dbReference type="ARBA" id="ARBA00023125"/>
    </source>
</evidence>